<evidence type="ECO:0000313" key="1">
    <source>
        <dbReference type="EMBL" id="CDD12357.1"/>
    </source>
</evidence>
<comment type="caution">
    <text evidence="1">The sequence shown here is derived from an EMBL/GenBank/DDBJ whole genome shotgun (WGS) entry which is preliminary data.</text>
</comment>
<protein>
    <submittedName>
        <fullName evidence="1">Uncharacterized protein</fullName>
    </submittedName>
</protein>
<dbReference type="Proteomes" id="UP000014937">
    <property type="component" value="Unassembled WGS sequence"/>
</dbReference>
<gene>
    <name evidence="1" type="ORF">BN587_00979</name>
</gene>
<reference evidence="1" key="1">
    <citation type="submission" date="2012-11" db="EMBL/GenBank/DDBJ databases">
        <title>Dependencies among metagenomic species, viruses, plasmids and units of genetic variation.</title>
        <authorList>
            <person name="Nielsen H.B."/>
            <person name="Almeida M."/>
            <person name="Juncker A.S."/>
            <person name="Rasmussen S."/>
            <person name="Li J."/>
            <person name="Sunagawa S."/>
            <person name="Plichta D."/>
            <person name="Gautier L."/>
            <person name="Le Chatelier E."/>
            <person name="Peletier E."/>
            <person name="Bonde I."/>
            <person name="Nielsen T."/>
            <person name="Manichanh C."/>
            <person name="Arumugam M."/>
            <person name="Batto J."/>
            <person name="Santos M.B.Q.D."/>
            <person name="Blom N."/>
            <person name="Borruel N."/>
            <person name="Burgdorf K.S."/>
            <person name="Boumezbeur F."/>
            <person name="Casellas F."/>
            <person name="Dore J."/>
            <person name="Guarner F."/>
            <person name="Hansen T."/>
            <person name="Hildebrand F."/>
            <person name="Kaas R.S."/>
            <person name="Kennedy S."/>
            <person name="Kristiansen K."/>
            <person name="Kultima J.R."/>
            <person name="Leonard P."/>
            <person name="Levenez F."/>
            <person name="Lund O."/>
            <person name="Moumen B."/>
            <person name="Le Paslier D."/>
            <person name="Pons N."/>
            <person name="Pedersen O."/>
            <person name="Prifti E."/>
            <person name="Qin J."/>
            <person name="Raes J."/>
            <person name="Tap J."/>
            <person name="Tims S."/>
            <person name="Ussery D.W."/>
            <person name="Yamada T."/>
            <person name="MetaHit consortium"/>
            <person name="Renault P."/>
            <person name="Sicheritz-Ponten T."/>
            <person name="Bork P."/>
            <person name="Wang J."/>
            <person name="Brunak S."/>
            <person name="Ehrlich S.D."/>
        </authorList>
    </citation>
    <scope>NUCLEOTIDE SEQUENCE [LARGE SCALE GENOMIC DNA]</scope>
</reference>
<dbReference type="AlphaFoldDB" id="R6Y1J7"/>
<dbReference type="HOGENOM" id="CLU_2303304_0_0_9"/>
<sequence length="100" mass="11295">MLTAADFDKLGFWEDSTPEENITVYGMDFGTDYIMLTDDFGKTPLDAKKFIVVAAYDEADCFLWGVELKNFAALKELCAQYAPGSAELFQALKEYKLLKK</sequence>
<dbReference type="EMBL" id="CBGL010000122">
    <property type="protein sequence ID" value="CDD12357.1"/>
    <property type="molecule type" value="Genomic_DNA"/>
</dbReference>
<evidence type="ECO:0000313" key="2">
    <source>
        <dbReference type="Proteomes" id="UP000014937"/>
    </source>
</evidence>
<name>R6Y1J7_9FIRM</name>
<organism evidence="1 2">
    <name type="scientific">Phascolarctobacterium succinatutens CAG:287</name>
    <dbReference type="NCBI Taxonomy" id="1263101"/>
    <lineage>
        <taxon>Bacteria</taxon>
        <taxon>Bacillati</taxon>
        <taxon>Bacillota</taxon>
        <taxon>Negativicutes</taxon>
        <taxon>Acidaminococcales</taxon>
        <taxon>Acidaminococcaceae</taxon>
        <taxon>Phascolarctobacterium</taxon>
    </lineage>
</organism>
<accession>R6Y1J7</accession>
<dbReference type="RefSeq" id="WP_021720049.1">
    <property type="nucleotide sequence ID" value="NZ_FR892788.1"/>
</dbReference>
<proteinExistence type="predicted"/>